<dbReference type="PANTHER" id="PTHR33794:SF1">
    <property type="entry name" value="BACILLOLYSIN"/>
    <property type="match status" value="1"/>
</dbReference>
<accession>A0A8J7H0P9</accession>
<dbReference type="InterPro" id="IPR050728">
    <property type="entry name" value="Zinc_Metalloprotease_M4"/>
</dbReference>
<dbReference type="InterPro" id="IPR013856">
    <property type="entry name" value="Peptidase_M4_domain"/>
</dbReference>
<keyword evidence="4" id="KW-0732">Signal</keyword>
<dbReference type="InterPro" id="IPR027268">
    <property type="entry name" value="Peptidase_M4/M1_CTD_sf"/>
</dbReference>
<keyword evidence="2" id="KW-0645">Protease</keyword>
<evidence type="ECO:0000256" key="6">
    <source>
        <dbReference type="ARBA" id="ARBA00022833"/>
    </source>
</evidence>
<comment type="caution">
    <text evidence="13">The sequence shown here is derived from an EMBL/GenBank/DDBJ whole genome shotgun (WGS) entry which is preliminary data.</text>
</comment>
<dbReference type="InterPro" id="IPR001570">
    <property type="entry name" value="Peptidase_M4_C_domain"/>
</dbReference>
<gene>
    <name evidence="13" type="ORF">IW245_007949</name>
</gene>
<dbReference type="RefSeq" id="WP_197008136.1">
    <property type="nucleotide sequence ID" value="NZ_BONS01000013.1"/>
</dbReference>
<organism evidence="13 14">
    <name type="scientific">Longispora fulva</name>
    <dbReference type="NCBI Taxonomy" id="619741"/>
    <lineage>
        <taxon>Bacteria</taxon>
        <taxon>Bacillati</taxon>
        <taxon>Actinomycetota</taxon>
        <taxon>Actinomycetes</taxon>
        <taxon>Micromonosporales</taxon>
        <taxon>Micromonosporaceae</taxon>
        <taxon>Longispora</taxon>
    </lineage>
</organism>
<sequence>MSSRKMTVAIGVAVVAVAVTGVGLAQAGTGASGEALVTARKLSPQDRAAALQVGQSEAVAAAKALGLGAQEKLVVKDVVVDSDGSRHVRYDRTYAGLPVVGGDLIVHRAPGGAVRTTQKAVEAKVTVPSTTPKISGSQAAASAAAGFAAGKASPELVVYAVDGTPTLAYRSTVEGTDAAGQYTKSAVVTDAQSGAVITSYELIHDVVGTGKGQHSGTVSLDTTQAGSSYSMTDPVRGNTRIYDAHGASENSPSQGATLFTDADNTWGSGTSSDRATAGVDANYGLAKTWDFYKNTFGRSGIRGDGVGASAYVHVGSNLLNAYWQDDCFCMVFGDGNSQNNYTPLTALDVDGHELTHGVTSATAGLQYQGESGGLNEATSDIFGTTVEFYANNASDPGDYYIGEKIGWNVGNAGGLRRMDDPTLDGQSKGCWYSGVGNLDVHLSSGVGNHFFYLLSEGSGAKTIGGRAHNGVTCNSSTVAGIGRDKAIAIYYRALTTYMGSTTNYSQARTATLNAAKDLYGASSVEYWQTSVAWAAVSVGTAVPSPTTSPTGNPTTSPTASPTASPTVSPTAGPGGNLIANPGFESGVTGWTQSAQDITNSTQQAAHGGSWYAWMNGVGSANTETVSQSVTIPATASGTLTFWLKVTTAESGSTVYDTLKVQAGSTTLATYSNANASAGYVQKSVNLAAYRGQTITLKFLGAEDAYLQTTFLVDDVSLT</sequence>
<keyword evidence="14" id="KW-1185">Reference proteome</keyword>
<keyword evidence="6" id="KW-0862">Zinc</keyword>
<dbReference type="AlphaFoldDB" id="A0A8J7H0P9"/>
<dbReference type="GO" id="GO:0046872">
    <property type="term" value="F:metal ion binding"/>
    <property type="evidence" value="ECO:0007669"/>
    <property type="project" value="UniProtKB-KW"/>
</dbReference>
<evidence type="ECO:0000256" key="1">
    <source>
        <dbReference type="ARBA" id="ARBA00009388"/>
    </source>
</evidence>
<evidence type="ECO:0000256" key="2">
    <source>
        <dbReference type="ARBA" id="ARBA00022670"/>
    </source>
</evidence>
<feature type="region of interest" description="Disordered" evidence="9">
    <location>
        <begin position="542"/>
        <end position="583"/>
    </location>
</feature>
<reference evidence="13" key="1">
    <citation type="submission" date="2020-11" db="EMBL/GenBank/DDBJ databases">
        <title>Sequencing the genomes of 1000 actinobacteria strains.</title>
        <authorList>
            <person name="Klenk H.-P."/>
        </authorList>
    </citation>
    <scope>NUCLEOTIDE SEQUENCE</scope>
    <source>
        <strain evidence="13">DSM 45356</strain>
    </source>
</reference>
<evidence type="ECO:0000313" key="14">
    <source>
        <dbReference type="Proteomes" id="UP000622552"/>
    </source>
</evidence>
<evidence type="ECO:0000259" key="11">
    <source>
        <dbReference type="Pfam" id="PF02868"/>
    </source>
</evidence>
<evidence type="ECO:0000313" key="13">
    <source>
        <dbReference type="EMBL" id="MBG6141755.1"/>
    </source>
</evidence>
<dbReference type="PRINTS" id="PR00730">
    <property type="entry name" value="THERMOLYSIN"/>
</dbReference>
<feature type="compositionally biased region" description="Polar residues" evidence="9">
    <location>
        <begin position="212"/>
        <end position="231"/>
    </location>
</feature>
<keyword evidence="7 13" id="KW-0482">Metalloprotease</keyword>
<evidence type="ECO:0000259" key="10">
    <source>
        <dbReference type="Pfam" id="PF01447"/>
    </source>
</evidence>
<protein>
    <submittedName>
        <fullName evidence="13">Zn-dependent metalloprotease</fullName>
    </submittedName>
</protein>
<dbReference type="Pfam" id="PF07504">
    <property type="entry name" value="FTP"/>
    <property type="match status" value="1"/>
</dbReference>
<feature type="active site" description="Proton donor" evidence="8">
    <location>
        <position position="441"/>
    </location>
</feature>
<keyword evidence="5" id="KW-0378">Hydrolase</keyword>
<dbReference type="PANTHER" id="PTHR33794">
    <property type="entry name" value="BACILLOLYSIN"/>
    <property type="match status" value="1"/>
</dbReference>
<feature type="region of interest" description="Disordered" evidence="9">
    <location>
        <begin position="211"/>
        <end position="232"/>
    </location>
</feature>
<name>A0A8J7H0P9_9ACTN</name>
<dbReference type="Pfam" id="PF02868">
    <property type="entry name" value="Peptidase_M4_C"/>
    <property type="match status" value="1"/>
</dbReference>
<evidence type="ECO:0000256" key="7">
    <source>
        <dbReference type="ARBA" id="ARBA00023049"/>
    </source>
</evidence>
<comment type="similarity">
    <text evidence="1">Belongs to the peptidase M4 family.</text>
</comment>
<dbReference type="GO" id="GO:0006508">
    <property type="term" value="P:proteolysis"/>
    <property type="evidence" value="ECO:0007669"/>
    <property type="project" value="UniProtKB-KW"/>
</dbReference>
<evidence type="ECO:0000259" key="12">
    <source>
        <dbReference type="Pfam" id="PF07504"/>
    </source>
</evidence>
<keyword evidence="3" id="KW-0479">Metal-binding</keyword>
<dbReference type="SUPFAM" id="SSF55486">
    <property type="entry name" value="Metalloproteases ('zincins'), catalytic domain"/>
    <property type="match status" value="1"/>
</dbReference>
<proteinExistence type="inferred from homology"/>
<evidence type="ECO:0000256" key="3">
    <source>
        <dbReference type="ARBA" id="ARBA00022723"/>
    </source>
</evidence>
<evidence type="ECO:0000256" key="8">
    <source>
        <dbReference type="PIRSR" id="PIRSR623612-1"/>
    </source>
</evidence>
<dbReference type="EMBL" id="JADOUF010000001">
    <property type="protein sequence ID" value="MBG6141755.1"/>
    <property type="molecule type" value="Genomic_DNA"/>
</dbReference>
<dbReference type="Gene3D" id="3.10.170.10">
    <property type="match status" value="1"/>
</dbReference>
<dbReference type="Proteomes" id="UP000622552">
    <property type="component" value="Unassembled WGS sequence"/>
</dbReference>
<evidence type="ECO:0000256" key="9">
    <source>
        <dbReference type="SAM" id="MobiDB-lite"/>
    </source>
</evidence>
<dbReference type="Gene3D" id="2.60.120.260">
    <property type="entry name" value="Galactose-binding domain-like"/>
    <property type="match status" value="1"/>
</dbReference>
<evidence type="ECO:0000256" key="4">
    <source>
        <dbReference type="ARBA" id="ARBA00022729"/>
    </source>
</evidence>
<evidence type="ECO:0000256" key="5">
    <source>
        <dbReference type="ARBA" id="ARBA00022801"/>
    </source>
</evidence>
<feature type="domain" description="Peptidase M4 C-terminal" evidence="11">
    <location>
        <begin position="363"/>
        <end position="538"/>
    </location>
</feature>
<feature type="domain" description="Peptidase M4" evidence="10">
    <location>
        <begin position="208"/>
        <end position="360"/>
    </location>
</feature>
<dbReference type="Gene3D" id="3.10.450.490">
    <property type="match status" value="1"/>
</dbReference>
<dbReference type="InterPro" id="IPR023612">
    <property type="entry name" value="Peptidase_M4"/>
</dbReference>
<dbReference type="GO" id="GO:0004222">
    <property type="term" value="F:metalloendopeptidase activity"/>
    <property type="evidence" value="ECO:0007669"/>
    <property type="project" value="InterPro"/>
</dbReference>
<dbReference type="Pfam" id="PF01447">
    <property type="entry name" value="Peptidase_M4"/>
    <property type="match status" value="1"/>
</dbReference>
<dbReference type="CDD" id="cd09597">
    <property type="entry name" value="M4_TLP"/>
    <property type="match status" value="1"/>
</dbReference>
<feature type="active site" evidence="8">
    <location>
        <position position="353"/>
    </location>
</feature>
<dbReference type="InterPro" id="IPR011096">
    <property type="entry name" value="FTP_domain"/>
</dbReference>
<feature type="domain" description="FTP" evidence="12">
    <location>
        <begin position="72"/>
        <end position="115"/>
    </location>
</feature>
<feature type="compositionally biased region" description="Low complexity" evidence="9">
    <location>
        <begin position="542"/>
        <end position="571"/>
    </location>
</feature>
<dbReference type="Gene3D" id="1.10.390.10">
    <property type="entry name" value="Neutral Protease Domain 2"/>
    <property type="match status" value="1"/>
</dbReference>